<gene>
    <name evidence="6" type="ORF">EY643_08635</name>
</gene>
<organism evidence="6 7">
    <name type="scientific">Halioglobus maricola</name>
    <dbReference type="NCBI Taxonomy" id="2601894"/>
    <lineage>
        <taxon>Bacteria</taxon>
        <taxon>Pseudomonadati</taxon>
        <taxon>Pseudomonadota</taxon>
        <taxon>Gammaproteobacteria</taxon>
        <taxon>Cellvibrionales</taxon>
        <taxon>Halieaceae</taxon>
        <taxon>Halioglobus</taxon>
    </lineage>
</organism>
<dbReference type="AlphaFoldDB" id="A0A5P9NLA5"/>
<dbReference type="PROSITE" id="PS01081">
    <property type="entry name" value="HTH_TETR_1"/>
    <property type="match status" value="1"/>
</dbReference>
<feature type="domain" description="HTH tetR-type" evidence="5">
    <location>
        <begin position="16"/>
        <end position="76"/>
    </location>
</feature>
<dbReference type="PROSITE" id="PS50977">
    <property type="entry name" value="HTH_TETR_2"/>
    <property type="match status" value="1"/>
</dbReference>
<evidence type="ECO:0000256" key="2">
    <source>
        <dbReference type="ARBA" id="ARBA00023125"/>
    </source>
</evidence>
<keyword evidence="7" id="KW-1185">Reference proteome</keyword>
<dbReference type="GO" id="GO:0003700">
    <property type="term" value="F:DNA-binding transcription factor activity"/>
    <property type="evidence" value="ECO:0007669"/>
    <property type="project" value="TreeGrafter"/>
</dbReference>
<evidence type="ECO:0000313" key="6">
    <source>
        <dbReference type="EMBL" id="QFU75718.1"/>
    </source>
</evidence>
<keyword evidence="2 4" id="KW-0238">DNA-binding</keyword>
<dbReference type="RefSeq" id="WP_152661825.1">
    <property type="nucleotide sequence ID" value="NZ_CP036422.1"/>
</dbReference>
<proteinExistence type="predicted"/>
<dbReference type="SUPFAM" id="SSF46689">
    <property type="entry name" value="Homeodomain-like"/>
    <property type="match status" value="1"/>
</dbReference>
<name>A0A5P9NLA5_9GAMM</name>
<keyword evidence="3" id="KW-0804">Transcription</keyword>
<dbReference type="OrthoDB" id="5816932at2"/>
<dbReference type="PRINTS" id="PR00455">
    <property type="entry name" value="HTHTETR"/>
</dbReference>
<dbReference type="InterPro" id="IPR049484">
    <property type="entry name" value="Rv0078-like_C"/>
</dbReference>
<dbReference type="Proteomes" id="UP000326287">
    <property type="component" value="Chromosome"/>
</dbReference>
<feature type="DNA-binding region" description="H-T-H motif" evidence="4">
    <location>
        <begin position="39"/>
        <end position="58"/>
    </location>
</feature>
<dbReference type="PANTHER" id="PTHR30055">
    <property type="entry name" value="HTH-TYPE TRANSCRIPTIONAL REGULATOR RUTR"/>
    <property type="match status" value="1"/>
</dbReference>
<keyword evidence="1" id="KW-0805">Transcription regulation</keyword>
<reference evidence="6 7" key="1">
    <citation type="submission" date="2019-02" db="EMBL/GenBank/DDBJ databases">
        <authorList>
            <person name="Li S.-H."/>
        </authorList>
    </citation>
    <scope>NUCLEOTIDE SEQUENCE [LARGE SCALE GENOMIC DNA]</scope>
    <source>
        <strain evidence="6 7">IMCC14385</strain>
    </source>
</reference>
<dbReference type="InterPro" id="IPR023772">
    <property type="entry name" value="DNA-bd_HTH_TetR-type_CS"/>
</dbReference>
<dbReference type="Pfam" id="PF21351">
    <property type="entry name" value="TetR_C_41"/>
    <property type="match status" value="1"/>
</dbReference>
<evidence type="ECO:0000256" key="1">
    <source>
        <dbReference type="ARBA" id="ARBA00023015"/>
    </source>
</evidence>
<protein>
    <submittedName>
        <fullName evidence="6">TetR/AcrR family transcriptional regulator</fullName>
    </submittedName>
</protein>
<dbReference type="KEGG" id="halc:EY643_08635"/>
<dbReference type="InterPro" id="IPR001647">
    <property type="entry name" value="HTH_TetR"/>
</dbReference>
<dbReference type="GO" id="GO:0000976">
    <property type="term" value="F:transcription cis-regulatory region binding"/>
    <property type="evidence" value="ECO:0007669"/>
    <property type="project" value="TreeGrafter"/>
</dbReference>
<dbReference type="EMBL" id="CP036422">
    <property type="protein sequence ID" value="QFU75718.1"/>
    <property type="molecule type" value="Genomic_DNA"/>
</dbReference>
<evidence type="ECO:0000256" key="4">
    <source>
        <dbReference type="PROSITE-ProRule" id="PRU00335"/>
    </source>
</evidence>
<evidence type="ECO:0000259" key="5">
    <source>
        <dbReference type="PROSITE" id="PS50977"/>
    </source>
</evidence>
<evidence type="ECO:0000256" key="3">
    <source>
        <dbReference type="ARBA" id="ARBA00023163"/>
    </source>
</evidence>
<dbReference type="Gene3D" id="1.10.357.10">
    <property type="entry name" value="Tetracycline Repressor, domain 2"/>
    <property type="match status" value="1"/>
</dbReference>
<dbReference type="Pfam" id="PF00440">
    <property type="entry name" value="TetR_N"/>
    <property type="match status" value="1"/>
</dbReference>
<dbReference type="InterPro" id="IPR050109">
    <property type="entry name" value="HTH-type_TetR-like_transc_reg"/>
</dbReference>
<sequence length="193" mass="21025">MTDTTQKRKTQAQRRAESSQAVLRSAARLFGERGYADTSLDDIAADCGLTIRPIYHYFGNKKALFGAVNELMEQRIIAALGAGEESEPGERLLVNWRAYLDLCDDPAFRRIVLIDSPNILGRERWVSSPVSSKARKILDEAGGSNLRSSLINRVLTGALTEAALAVAEADDIDAAKIEAEALISKLYSALVSV</sequence>
<dbReference type="PANTHER" id="PTHR30055:SF234">
    <property type="entry name" value="HTH-TYPE TRANSCRIPTIONAL REGULATOR BETI"/>
    <property type="match status" value="1"/>
</dbReference>
<evidence type="ECO:0000313" key="7">
    <source>
        <dbReference type="Proteomes" id="UP000326287"/>
    </source>
</evidence>
<accession>A0A5P9NLA5</accession>
<dbReference type="InterPro" id="IPR009057">
    <property type="entry name" value="Homeodomain-like_sf"/>
</dbReference>